<reference evidence="2" key="1">
    <citation type="submission" date="2022-07" db="EMBL/GenBank/DDBJ databases">
        <title>Genome Sequence of Xylaria arbuscula.</title>
        <authorList>
            <person name="Buettner E."/>
        </authorList>
    </citation>
    <scope>NUCLEOTIDE SEQUENCE</scope>
    <source>
        <strain evidence="2">VT107</strain>
    </source>
</reference>
<dbReference type="InterPro" id="IPR019193">
    <property type="entry name" value="UBQ-conj_enz_E2-bd_prot"/>
</dbReference>
<organism evidence="2 3">
    <name type="scientific">Xylaria arbuscula</name>
    <dbReference type="NCBI Taxonomy" id="114810"/>
    <lineage>
        <taxon>Eukaryota</taxon>
        <taxon>Fungi</taxon>
        <taxon>Dikarya</taxon>
        <taxon>Ascomycota</taxon>
        <taxon>Pezizomycotina</taxon>
        <taxon>Sordariomycetes</taxon>
        <taxon>Xylariomycetidae</taxon>
        <taxon>Xylariales</taxon>
        <taxon>Xylariaceae</taxon>
        <taxon>Xylaria</taxon>
    </lineage>
</organism>
<dbReference type="GO" id="GO:0061630">
    <property type="term" value="F:ubiquitin protein ligase activity"/>
    <property type="evidence" value="ECO:0007669"/>
    <property type="project" value="TreeGrafter"/>
</dbReference>
<evidence type="ECO:0000313" key="3">
    <source>
        <dbReference type="Proteomes" id="UP001148614"/>
    </source>
</evidence>
<evidence type="ECO:0000256" key="1">
    <source>
        <dbReference type="SAM" id="MobiDB-lite"/>
    </source>
</evidence>
<sequence>MEKDGIQVDRVQMHMTGGRSTTRETFTSSSSPPPPPPPSSSKMSPSQRISIYAELLQSRRQISIACTLPSPASSSTAAWVSPDGLVFTVTHNGSNETIRLPEVVARYRQLPITRLGGTSLEWAVPLPATSVNPLDDEAVPWSALELEPGSAVTCRTCQATIVGPGTLKEWKNLPSKNFEEMMEFWTCHKPQDHTNSDRRHDPNLRTTGQPGIGLVNFTSFLLAASDFVKLSVSPSIDIHDLDKEVNGKVTFHWTPKCILLPMKTAEGSKTKDDSQAPDELLYIWMLNAIVYSSTEAPASPIPATKIFYQTVTQKEATAMLEPLTSRVEEFYLPSEAIATIKDVLHRSTCLLPARIRKFQEWDIGHLEKWSDKRGTSYDTSTRQLFLRGEYNTGVHA</sequence>
<dbReference type="GO" id="GO:0005829">
    <property type="term" value="C:cytosol"/>
    <property type="evidence" value="ECO:0007669"/>
    <property type="project" value="TreeGrafter"/>
</dbReference>
<feature type="region of interest" description="Disordered" evidence="1">
    <location>
        <begin position="1"/>
        <end position="46"/>
    </location>
</feature>
<evidence type="ECO:0000313" key="2">
    <source>
        <dbReference type="EMBL" id="KAJ3572483.1"/>
    </source>
</evidence>
<keyword evidence="3" id="KW-1185">Reference proteome</keyword>
<name>A0A9W8NFB1_9PEZI</name>
<dbReference type="GO" id="GO:0031624">
    <property type="term" value="F:ubiquitin conjugating enzyme binding"/>
    <property type="evidence" value="ECO:0007669"/>
    <property type="project" value="TreeGrafter"/>
</dbReference>
<dbReference type="PANTHER" id="PTHR31531:SF2">
    <property type="entry name" value="E3 UBIQUITIN-PROTEIN LIGASE E3D"/>
    <property type="match status" value="1"/>
</dbReference>
<dbReference type="Pfam" id="PF09814">
    <property type="entry name" value="HECT_2"/>
    <property type="match status" value="2"/>
</dbReference>
<dbReference type="GO" id="GO:0005634">
    <property type="term" value="C:nucleus"/>
    <property type="evidence" value="ECO:0007669"/>
    <property type="project" value="TreeGrafter"/>
</dbReference>
<comment type="caution">
    <text evidence="2">The sequence shown here is derived from an EMBL/GenBank/DDBJ whole genome shotgun (WGS) entry which is preliminary data.</text>
</comment>
<dbReference type="Proteomes" id="UP001148614">
    <property type="component" value="Unassembled WGS sequence"/>
</dbReference>
<dbReference type="GO" id="GO:0030332">
    <property type="term" value="F:cyclin binding"/>
    <property type="evidence" value="ECO:0007669"/>
    <property type="project" value="TreeGrafter"/>
</dbReference>
<dbReference type="VEuPathDB" id="FungiDB:F4678DRAFT_445089"/>
<protein>
    <recommendedName>
        <fullName evidence="4">Ubiquitin-conjugating enzyme E2C-binding protein</fullName>
    </recommendedName>
</protein>
<dbReference type="GO" id="GO:0006513">
    <property type="term" value="P:protein monoubiquitination"/>
    <property type="evidence" value="ECO:0007669"/>
    <property type="project" value="TreeGrafter"/>
</dbReference>
<dbReference type="GO" id="GO:0000209">
    <property type="term" value="P:protein polyubiquitination"/>
    <property type="evidence" value="ECO:0007669"/>
    <property type="project" value="TreeGrafter"/>
</dbReference>
<dbReference type="PANTHER" id="PTHR31531">
    <property type="entry name" value="E3 UBIQUITIN-PROTEIN LIGASE E3D FAMILY MEMBER"/>
    <property type="match status" value="1"/>
</dbReference>
<evidence type="ECO:0008006" key="4">
    <source>
        <dbReference type="Google" id="ProtNLM"/>
    </source>
</evidence>
<accession>A0A9W8NFB1</accession>
<proteinExistence type="predicted"/>
<dbReference type="GO" id="GO:0000151">
    <property type="term" value="C:ubiquitin ligase complex"/>
    <property type="evidence" value="ECO:0007669"/>
    <property type="project" value="TreeGrafter"/>
</dbReference>
<dbReference type="GO" id="GO:0043161">
    <property type="term" value="P:proteasome-mediated ubiquitin-dependent protein catabolic process"/>
    <property type="evidence" value="ECO:0007669"/>
    <property type="project" value="TreeGrafter"/>
</dbReference>
<dbReference type="GO" id="GO:0051865">
    <property type="term" value="P:protein autoubiquitination"/>
    <property type="evidence" value="ECO:0007669"/>
    <property type="project" value="TreeGrafter"/>
</dbReference>
<feature type="compositionally biased region" description="Polar residues" evidence="1">
    <location>
        <begin position="18"/>
        <end position="27"/>
    </location>
</feature>
<dbReference type="AlphaFoldDB" id="A0A9W8NFB1"/>
<gene>
    <name evidence="2" type="ORF">NPX13_g5031</name>
</gene>
<dbReference type="EMBL" id="JANPWZ010000760">
    <property type="protein sequence ID" value="KAJ3572483.1"/>
    <property type="molecule type" value="Genomic_DNA"/>
</dbReference>